<dbReference type="EMBL" id="MPNT01000041">
    <property type="protein sequence ID" value="OJZ66773.1"/>
    <property type="molecule type" value="Genomic_DNA"/>
</dbReference>
<comment type="caution">
    <text evidence="2">The sequence shown here is derived from an EMBL/GenBank/DDBJ whole genome shotgun (WGS) entry which is preliminary data.</text>
</comment>
<evidence type="ECO:0000259" key="1">
    <source>
        <dbReference type="Pfam" id="PF13614"/>
    </source>
</evidence>
<accession>A0A1Q4HGZ1</accession>
<dbReference type="STRING" id="53378.BRW65_26950"/>
<dbReference type="Gene3D" id="3.40.50.300">
    <property type="entry name" value="P-loop containing nucleotide triphosphate hydrolases"/>
    <property type="match status" value="1"/>
</dbReference>
<evidence type="ECO:0000313" key="3">
    <source>
        <dbReference type="Proteomes" id="UP000186438"/>
    </source>
</evidence>
<dbReference type="InterPro" id="IPR050678">
    <property type="entry name" value="DNA_Partitioning_ATPase"/>
</dbReference>
<dbReference type="PANTHER" id="PTHR13696">
    <property type="entry name" value="P-LOOP CONTAINING NUCLEOSIDE TRIPHOSPHATE HYDROLASE"/>
    <property type="match status" value="1"/>
</dbReference>
<keyword evidence="3" id="KW-1185">Reference proteome</keyword>
<dbReference type="AlphaFoldDB" id="A0A1Q4HGZ1"/>
<name>A0A1Q4HGZ1_9MYCO</name>
<evidence type="ECO:0000313" key="2">
    <source>
        <dbReference type="EMBL" id="OJZ66773.1"/>
    </source>
</evidence>
<dbReference type="OrthoDB" id="4922395at2"/>
<dbReference type="InterPro" id="IPR025669">
    <property type="entry name" value="AAA_dom"/>
</dbReference>
<protein>
    <submittedName>
        <fullName evidence="2">Chromosome partitioning protein</fullName>
    </submittedName>
</protein>
<reference evidence="2 3" key="1">
    <citation type="submission" date="2016-11" db="EMBL/GenBank/DDBJ databases">
        <title>Genome sequences of unsequenced Mycobacteria.</title>
        <authorList>
            <person name="Greninger A.L."/>
            <person name="Fang F."/>
            <person name="Jerome K.R."/>
        </authorList>
    </citation>
    <scope>NUCLEOTIDE SEQUENCE [LARGE SCALE GENOMIC DNA]</scope>
    <source>
        <strain evidence="2 3">M11</strain>
    </source>
</reference>
<dbReference type="InterPro" id="IPR027417">
    <property type="entry name" value="P-loop_NTPase"/>
</dbReference>
<feature type="domain" description="AAA" evidence="1">
    <location>
        <begin position="3"/>
        <end position="162"/>
    </location>
</feature>
<dbReference type="Proteomes" id="UP000186438">
    <property type="component" value="Unassembled WGS sequence"/>
</dbReference>
<proteinExistence type="predicted"/>
<dbReference type="Pfam" id="PF13614">
    <property type="entry name" value="AAA_31"/>
    <property type="match status" value="1"/>
</dbReference>
<gene>
    <name evidence="2" type="ORF">BRW65_26950</name>
</gene>
<dbReference type="RefSeq" id="WP_065501420.1">
    <property type="nucleotide sequence ID" value="NZ_MPNT01000041.1"/>
</dbReference>
<dbReference type="PANTHER" id="PTHR13696:SF99">
    <property type="entry name" value="COBYRINIC ACID AC-DIAMIDE SYNTHASE"/>
    <property type="match status" value="1"/>
</dbReference>
<dbReference type="SUPFAM" id="SSF52540">
    <property type="entry name" value="P-loop containing nucleoside triphosphate hydrolases"/>
    <property type="match status" value="1"/>
</dbReference>
<organism evidence="2 3">
    <name type="scientific">Mycobacterium paraffinicum</name>
    <dbReference type="NCBI Taxonomy" id="53378"/>
    <lineage>
        <taxon>Bacteria</taxon>
        <taxon>Bacillati</taxon>
        <taxon>Actinomycetota</taxon>
        <taxon>Actinomycetes</taxon>
        <taxon>Mycobacteriales</taxon>
        <taxon>Mycobacteriaceae</taxon>
        <taxon>Mycobacterium</taxon>
    </lineage>
</organism>
<sequence length="292" mass="31128">MSTYTVANMSGSVGKTTTVVTTAIQLAGSGLRVRVIDLDPQANASTWLGYPDISGVTIADVLRQQATIDDIERPARIIQGFTDAGEPEYATDEATEMHIGNLTVVPAARSTLDKLMVELPAVTGGVLRLRDALEAATAVDVTLIDSPGSNSALVTTALIASSVDEDGPSGGWGLITCTKPAGKESEGIQALLQELAIIKKTFRIDIPLLAIVPCAVPGTGGVYREQMEYLQEGFGDKVTPAVRRSSIVDEAYTNYLPVPLYGYRAKDVSKDYENVINHMKRQGMFRPAAIKA</sequence>